<sequence>MPPISPHFLELFDAAGAPRGVHISPQLWELCKEAVLPGLTKALYKLDPSSRPEPDERPEPMAELEQLLAYWDFTYPPTYDVHCDCCGAKTDDWRADTPRVFRLRNANLGGLVTFQCAACKALVLKKHFKKHLTVECKPYIEKG</sequence>
<evidence type="ECO:0000313" key="2">
    <source>
        <dbReference type="Proteomes" id="UP000482487"/>
    </source>
</evidence>
<keyword evidence="2" id="KW-1185">Reference proteome</keyword>
<proteinExistence type="predicted"/>
<evidence type="ECO:0000313" key="1">
    <source>
        <dbReference type="EMBL" id="MYL82721.1"/>
    </source>
</evidence>
<organism evidence="1 2">
    <name type="scientific">Solidesulfovibrio aerotolerans</name>
    <dbReference type="NCBI Taxonomy" id="295255"/>
    <lineage>
        <taxon>Bacteria</taxon>
        <taxon>Pseudomonadati</taxon>
        <taxon>Thermodesulfobacteriota</taxon>
        <taxon>Desulfovibrionia</taxon>
        <taxon>Desulfovibrionales</taxon>
        <taxon>Desulfovibrionaceae</taxon>
        <taxon>Solidesulfovibrio</taxon>
    </lineage>
</organism>
<name>A0A7C9IK78_9BACT</name>
<protein>
    <submittedName>
        <fullName evidence="1">Uncharacterized protein</fullName>
    </submittedName>
</protein>
<dbReference type="EMBL" id="WVUD01000007">
    <property type="protein sequence ID" value="MYL82721.1"/>
    <property type="molecule type" value="Genomic_DNA"/>
</dbReference>
<reference evidence="1 2" key="1">
    <citation type="submission" date="2020-01" db="EMBL/GenBank/DDBJ databases">
        <title>Genome sequence of Desulfovibrio aerotolerans DSM 16695(T).</title>
        <authorList>
            <person name="Karnachuk O."/>
            <person name="Avakyan M."/>
            <person name="Mardanov A."/>
            <person name="Kadnikov V."/>
            <person name="Ravin N."/>
        </authorList>
    </citation>
    <scope>NUCLEOTIDE SEQUENCE [LARGE SCALE GENOMIC DNA]</scope>
    <source>
        <strain evidence="1 2">DSM 16695</strain>
    </source>
</reference>
<dbReference type="OrthoDB" id="5471202at2"/>
<accession>A0A7C9IK78</accession>
<dbReference type="RefSeq" id="WP_160959682.1">
    <property type="nucleotide sequence ID" value="NZ_WVUD01000007.1"/>
</dbReference>
<dbReference type="AlphaFoldDB" id="A0A7C9IK78"/>
<comment type="caution">
    <text evidence="1">The sequence shown here is derived from an EMBL/GenBank/DDBJ whole genome shotgun (WGS) entry which is preliminary data.</text>
</comment>
<gene>
    <name evidence="1" type="ORF">GTA51_06170</name>
</gene>
<dbReference type="Proteomes" id="UP000482487">
    <property type="component" value="Unassembled WGS sequence"/>
</dbReference>